<evidence type="ECO:0000313" key="4">
    <source>
        <dbReference type="EMBL" id="NKY16282.1"/>
    </source>
</evidence>
<evidence type="ECO:0000259" key="3">
    <source>
        <dbReference type="PROSITE" id="PS50977"/>
    </source>
</evidence>
<name>A0AA44IF55_STRE0</name>
<sequence>MASRRDWLEEGLAVLGEEGAPALTVDRLAARLKLTKGSFYHHFKGMAGYKADLLAHYEAEHTGRYVADAERRGGGTPHARLLYLRELVLRDKDGSDALEIAVRAWALQDPEVCALQQRVDRARIGYLRELVRGDDGDADATPLARLLYLLLVGAQQLVPPLPAGELREVYDLVLRLTPAGKGPAA</sequence>
<keyword evidence="5" id="KW-1185">Reference proteome</keyword>
<gene>
    <name evidence="4" type="ORF">HGA06_19760</name>
</gene>
<evidence type="ECO:0000313" key="5">
    <source>
        <dbReference type="Proteomes" id="UP000570003"/>
    </source>
</evidence>
<dbReference type="Pfam" id="PF00440">
    <property type="entry name" value="TetR_N"/>
    <property type="match status" value="1"/>
</dbReference>
<comment type="caution">
    <text evidence="4">The sequence shown here is derived from an EMBL/GenBank/DDBJ whole genome shotgun (WGS) entry which is preliminary data.</text>
</comment>
<dbReference type="Proteomes" id="UP000570003">
    <property type="component" value="Unassembled WGS sequence"/>
</dbReference>
<dbReference type="SUPFAM" id="SSF46689">
    <property type="entry name" value="Homeodomain-like"/>
    <property type="match status" value="1"/>
</dbReference>
<dbReference type="GO" id="GO:0003677">
    <property type="term" value="F:DNA binding"/>
    <property type="evidence" value="ECO:0007669"/>
    <property type="project" value="UniProtKB-UniRule"/>
</dbReference>
<proteinExistence type="predicted"/>
<feature type="DNA-binding region" description="H-T-H motif" evidence="2">
    <location>
        <begin position="24"/>
        <end position="43"/>
    </location>
</feature>
<feature type="domain" description="HTH tetR-type" evidence="3">
    <location>
        <begin position="1"/>
        <end position="61"/>
    </location>
</feature>
<reference evidence="4 5" key="1">
    <citation type="submission" date="2020-04" db="EMBL/GenBank/DDBJ databases">
        <title>MicrobeNet Type strains.</title>
        <authorList>
            <person name="Nicholson A.C."/>
        </authorList>
    </citation>
    <scope>NUCLEOTIDE SEQUENCE [LARGE SCALE GENOMIC DNA]</scope>
    <source>
        <strain evidence="4 5">DSM 40738</strain>
    </source>
</reference>
<dbReference type="RefSeq" id="WP_168440512.1">
    <property type="nucleotide sequence ID" value="NZ_JAAXOU010000321.1"/>
</dbReference>
<organism evidence="4 5">
    <name type="scientific">Streptomyces somaliensis (strain ATCC 33201 / DSM 40738 / JCM 12659 / KCTC 9044 / NCTC 11332 / NRRL B-12077 / IP 733)</name>
    <dbReference type="NCBI Taxonomy" id="1134445"/>
    <lineage>
        <taxon>Bacteria</taxon>
        <taxon>Bacillati</taxon>
        <taxon>Actinomycetota</taxon>
        <taxon>Actinomycetes</taxon>
        <taxon>Kitasatosporales</taxon>
        <taxon>Streptomycetaceae</taxon>
        <taxon>Streptomyces</taxon>
    </lineage>
</organism>
<dbReference type="EMBL" id="JAAXOU010000321">
    <property type="protein sequence ID" value="NKY16282.1"/>
    <property type="molecule type" value="Genomic_DNA"/>
</dbReference>
<dbReference type="Gene3D" id="1.10.357.10">
    <property type="entry name" value="Tetracycline Repressor, domain 2"/>
    <property type="match status" value="1"/>
</dbReference>
<dbReference type="InterPro" id="IPR009057">
    <property type="entry name" value="Homeodomain-like_sf"/>
</dbReference>
<evidence type="ECO:0000256" key="2">
    <source>
        <dbReference type="PROSITE-ProRule" id="PRU00335"/>
    </source>
</evidence>
<evidence type="ECO:0000256" key="1">
    <source>
        <dbReference type="ARBA" id="ARBA00023125"/>
    </source>
</evidence>
<dbReference type="AlphaFoldDB" id="A0AA44IF55"/>
<dbReference type="InterPro" id="IPR001647">
    <property type="entry name" value="HTH_TetR"/>
</dbReference>
<accession>A0AA44IF55</accession>
<keyword evidence="1 2" id="KW-0238">DNA-binding</keyword>
<protein>
    <submittedName>
        <fullName evidence="4">TetR/AcrR family transcriptional regulator</fullName>
    </submittedName>
</protein>
<dbReference type="PROSITE" id="PS50977">
    <property type="entry name" value="HTH_TETR_2"/>
    <property type="match status" value="1"/>
</dbReference>